<dbReference type="PANTHER" id="PTHR30146">
    <property type="entry name" value="LACI-RELATED TRANSCRIPTIONAL REPRESSOR"/>
    <property type="match status" value="1"/>
</dbReference>
<dbReference type="SMART" id="SM00354">
    <property type="entry name" value="HTH_LACI"/>
    <property type="match status" value="1"/>
</dbReference>
<evidence type="ECO:0000313" key="5">
    <source>
        <dbReference type="EMBL" id="GAA4304700.1"/>
    </source>
</evidence>
<dbReference type="Pfam" id="PF00532">
    <property type="entry name" value="Peripla_BP_1"/>
    <property type="match status" value="1"/>
</dbReference>
<protein>
    <submittedName>
        <fullName evidence="5">LacI family DNA-binding transcriptional regulator</fullName>
    </submittedName>
</protein>
<name>A0ABP8FIP4_9BACT</name>
<dbReference type="EMBL" id="BAABFN010000001">
    <property type="protein sequence ID" value="GAA4304700.1"/>
    <property type="molecule type" value="Genomic_DNA"/>
</dbReference>
<dbReference type="PANTHER" id="PTHR30146:SF109">
    <property type="entry name" value="HTH-TYPE TRANSCRIPTIONAL REGULATOR GALS"/>
    <property type="match status" value="1"/>
</dbReference>
<dbReference type="CDD" id="cd06267">
    <property type="entry name" value="PBP1_LacI_sugar_binding-like"/>
    <property type="match status" value="1"/>
</dbReference>
<dbReference type="InterPro" id="IPR000843">
    <property type="entry name" value="HTH_LacI"/>
</dbReference>
<keyword evidence="2 5" id="KW-0238">DNA-binding</keyword>
<dbReference type="Gene3D" id="3.40.50.2300">
    <property type="match status" value="2"/>
</dbReference>
<feature type="domain" description="HTH lacI-type" evidence="4">
    <location>
        <begin position="7"/>
        <end position="61"/>
    </location>
</feature>
<dbReference type="SUPFAM" id="SSF53822">
    <property type="entry name" value="Periplasmic binding protein-like I"/>
    <property type="match status" value="1"/>
</dbReference>
<keyword evidence="6" id="KW-1185">Reference proteome</keyword>
<accession>A0ABP8FIP4</accession>
<evidence type="ECO:0000256" key="2">
    <source>
        <dbReference type="ARBA" id="ARBA00023125"/>
    </source>
</evidence>
<dbReference type="InterPro" id="IPR001761">
    <property type="entry name" value="Peripla_BP/Lac1_sug-bd_dom"/>
</dbReference>
<dbReference type="GO" id="GO:0003677">
    <property type="term" value="F:DNA binding"/>
    <property type="evidence" value="ECO:0007669"/>
    <property type="project" value="UniProtKB-KW"/>
</dbReference>
<keyword evidence="3" id="KW-0804">Transcription</keyword>
<dbReference type="PROSITE" id="PS50932">
    <property type="entry name" value="HTH_LACI_2"/>
    <property type="match status" value="1"/>
</dbReference>
<evidence type="ECO:0000256" key="1">
    <source>
        <dbReference type="ARBA" id="ARBA00023015"/>
    </source>
</evidence>
<organism evidence="5 6">
    <name type="scientific">Compostibacter hankyongensis</name>
    <dbReference type="NCBI Taxonomy" id="1007089"/>
    <lineage>
        <taxon>Bacteria</taxon>
        <taxon>Pseudomonadati</taxon>
        <taxon>Bacteroidota</taxon>
        <taxon>Chitinophagia</taxon>
        <taxon>Chitinophagales</taxon>
        <taxon>Chitinophagaceae</taxon>
        <taxon>Compostibacter</taxon>
    </lineage>
</organism>
<evidence type="ECO:0000259" key="4">
    <source>
        <dbReference type="PROSITE" id="PS50932"/>
    </source>
</evidence>
<dbReference type="SUPFAM" id="SSF47413">
    <property type="entry name" value="lambda repressor-like DNA-binding domains"/>
    <property type="match status" value="1"/>
</dbReference>
<evidence type="ECO:0000313" key="6">
    <source>
        <dbReference type="Proteomes" id="UP001501207"/>
    </source>
</evidence>
<dbReference type="InterPro" id="IPR010982">
    <property type="entry name" value="Lambda_DNA-bd_dom_sf"/>
</dbReference>
<reference evidence="6" key="1">
    <citation type="journal article" date="2019" name="Int. J. Syst. Evol. Microbiol.">
        <title>The Global Catalogue of Microorganisms (GCM) 10K type strain sequencing project: providing services to taxonomists for standard genome sequencing and annotation.</title>
        <authorList>
            <consortium name="The Broad Institute Genomics Platform"/>
            <consortium name="The Broad Institute Genome Sequencing Center for Infectious Disease"/>
            <person name="Wu L."/>
            <person name="Ma J."/>
        </authorList>
    </citation>
    <scope>NUCLEOTIDE SEQUENCE [LARGE SCALE GENOMIC DNA]</scope>
    <source>
        <strain evidence="6">JCM 17664</strain>
    </source>
</reference>
<sequence length="343" mass="38777">MDDQHSVTIKDIAQRLKLSPSTVSRALRGGTEIREETRRLIQEVAREMHYSPNPIALSLKEKKSKIIGVIVPEIANNFCSATIAGIEEVAYSRGYHVIIFQSHELYEREVTSIQLLTSRRIDGLILTISNETRNYDHLQALRGKGIPLVMFDRVCEEIKTHKVVVNDYQGAFDATCHLIREGFTRIAHVAIAPYLSITQNRLKGYEEALRSHHLPVKKNWIVHCDFDAMSIEKAVRQLFEGSERPDAIVASTERLAIGCIKVLREMKLRIPMDVALVGFSDNPLNKFMAPSLTAVQQPTFDIGQKSAELLIELIESKTPPKNYRTIEMKTTLDIQDSSRNLTG</sequence>
<dbReference type="RefSeq" id="WP_344976145.1">
    <property type="nucleotide sequence ID" value="NZ_BAABFN010000001.1"/>
</dbReference>
<dbReference type="CDD" id="cd01392">
    <property type="entry name" value="HTH_LacI"/>
    <property type="match status" value="1"/>
</dbReference>
<gene>
    <name evidence="5" type="ORF">GCM10023143_09350</name>
</gene>
<comment type="caution">
    <text evidence="5">The sequence shown here is derived from an EMBL/GenBank/DDBJ whole genome shotgun (WGS) entry which is preliminary data.</text>
</comment>
<evidence type="ECO:0000256" key="3">
    <source>
        <dbReference type="ARBA" id="ARBA00023163"/>
    </source>
</evidence>
<keyword evidence="1" id="KW-0805">Transcription regulation</keyword>
<dbReference type="Pfam" id="PF00356">
    <property type="entry name" value="LacI"/>
    <property type="match status" value="1"/>
</dbReference>
<dbReference type="InterPro" id="IPR028082">
    <property type="entry name" value="Peripla_BP_I"/>
</dbReference>
<proteinExistence type="predicted"/>
<dbReference type="Gene3D" id="1.10.260.40">
    <property type="entry name" value="lambda repressor-like DNA-binding domains"/>
    <property type="match status" value="1"/>
</dbReference>
<dbReference type="Proteomes" id="UP001501207">
    <property type="component" value="Unassembled WGS sequence"/>
</dbReference>